<dbReference type="SUPFAM" id="SSF53335">
    <property type="entry name" value="S-adenosyl-L-methionine-dependent methyltransferases"/>
    <property type="match status" value="1"/>
</dbReference>
<dbReference type="Proteomes" id="UP000004324">
    <property type="component" value="Unassembled WGS sequence"/>
</dbReference>
<evidence type="ECO:0000256" key="6">
    <source>
        <dbReference type="PROSITE-ProRule" id="PRU01016"/>
    </source>
</evidence>
<keyword evidence="4 6" id="KW-0949">S-adenosyl-L-methionine</keyword>
<dbReference type="Gene3D" id="3.40.50.150">
    <property type="entry name" value="Vaccinia Virus protein VP39"/>
    <property type="match status" value="1"/>
</dbReference>
<dbReference type="AlphaFoldDB" id="I8RKJ8"/>
<dbReference type="Pfam" id="PF00145">
    <property type="entry name" value="DNA_methylase"/>
    <property type="match status" value="1"/>
</dbReference>
<dbReference type="EC" id="2.1.1.37" evidence="1"/>
<keyword evidence="8" id="KW-1185">Reference proteome</keyword>
<keyword evidence="2 6" id="KW-0489">Methyltransferase</keyword>
<evidence type="ECO:0000256" key="5">
    <source>
        <dbReference type="ARBA" id="ARBA00022747"/>
    </source>
</evidence>
<dbReference type="InterPro" id="IPR029063">
    <property type="entry name" value="SAM-dependent_MTases_sf"/>
</dbReference>
<dbReference type="EMBL" id="AKVJ01000004">
    <property type="protein sequence ID" value="EIW20748.1"/>
    <property type="molecule type" value="Genomic_DNA"/>
</dbReference>
<dbReference type="InterPro" id="IPR001525">
    <property type="entry name" value="C5_MeTfrase"/>
</dbReference>
<dbReference type="PANTHER" id="PTHR46098">
    <property type="entry name" value="TRNA (CYTOSINE(38)-C(5))-METHYLTRANSFERASE"/>
    <property type="match status" value="1"/>
</dbReference>
<protein>
    <recommendedName>
        <fullName evidence="1">DNA (cytosine-5-)-methyltransferase</fullName>
        <ecNumber evidence="1">2.1.1.37</ecNumber>
    </recommendedName>
</protein>
<dbReference type="PANTHER" id="PTHR46098:SF1">
    <property type="entry name" value="TRNA (CYTOSINE(38)-C(5))-METHYLTRANSFERASE"/>
    <property type="match status" value="1"/>
</dbReference>
<reference evidence="7 8" key="1">
    <citation type="journal article" date="2012" name="J. Bacteriol.">
        <title>Draft Genome Sequences for Two Metal-Reducing Pelosinus fermentans Strains Isolated from a Cr(VI)-Contaminated Site and for Type Strain R7.</title>
        <authorList>
            <person name="Brown S.D."/>
            <person name="Podar M."/>
            <person name="Klingeman D.M."/>
            <person name="Johnson C.M."/>
            <person name="Yang Z.K."/>
            <person name="Utturkar S.M."/>
            <person name="Land M.L."/>
            <person name="Mosher J.J."/>
            <person name="Hurt R.A.Jr."/>
            <person name="Phelps T.J."/>
            <person name="Palumbo A.V."/>
            <person name="Arkin A.P."/>
            <person name="Hazen T.C."/>
            <person name="Elias D.A."/>
        </authorList>
    </citation>
    <scope>NUCLEOTIDE SEQUENCE [LARGE SCALE GENOMIC DNA]</scope>
    <source>
        <strain evidence="7 8">B4</strain>
    </source>
</reference>
<evidence type="ECO:0000313" key="8">
    <source>
        <dbReference type="Proteomes" id="UP000004324"/>
    </source>
</evidence>
<evidence type="ECO:0000313" key="7">
    <source>
        <dbReference type="EMBL" id="EIW20748.1"/>
    </source>
</evidence>
<dbReference type="PATRIC" id="fig|1149862.3.peg.234"/>
<dbReference type="NCBIfam" id="TIGR00675">
    <property type="entry name" value="dcm"/>
    <property type="match status" value="1"/>
</dbReference>
<dbReference type="GO" id="GO:0009307">
    <property type="term" value="P:DNA restriction-modification system"/>
    <property type="evidence" value="ECO:0007669"/>
    <property type="project" value="UniProtKB-KW"/>
</dbReference>
<comment type="similarity">
    <text evidence="6">Belongs to the class I-like SAM-binding methyltransferase superfamily. C5-methyltransferase family.</text>
</comment>
<organism evidence="7 8">
    <name type="scientific">Pelosinus fermentans B4</name>
    <dbReference type="NCBI Taxonomy" id="1149862"/>
    <lineage>
        <taxon>Bacteria</taxon>
        <taxon>Bacillati</taxon>
        <taxon>Bacillota</taxon>
        <taxon>Negativicutes</taxon>
        <taxon>Selenomonadales</taxon>
        <taxon>Sporomusaceae</taxon>
        <taxon>Pelosinus</taxon>
    </lineage>
</organism>
<proteinExistence type="inferred from homology"/>
<gene>
    <name evidence="7" type="ORF">FB4_1960</name>
</gene>
<evidence type="ECO:0000256" key="1">
    <source>
        <dbReference type="ARBA" id="ARBA00011975"/>
    </source>
</evidence>
<dbReference type="GO" id="GO:0003886">
    <property type="term" value="F:DNA (cytosine-5-)-methyltransferase activity"/>
    <property type="evidence" value="ECO:0007669"/>
    <property type="project" value="UniProtKB-EC"/>
</dbReference>
<dbReference type="REBASE" id="52681">
    <property type="entry name" value="M.PfeB4ORF1960P"/>
</dbReference>
<dbReference type="PROSITE" id="PS51679">
    <property type="entry name" value="SAM_MT_C5"/>
    <property type="match status" value="1"/>
</dbReference>
<dbReference type="RefSeq" id="WP_007930569.1">
    <property type="nucleotide sequence ID" value="NZ_AKVJ01000004.1"/>
</dbReference>
<evidence type="ECO:0000256" key="3">
    <source>
        <dbReference type="ARBA" id="ARBA00022679"/>
    </source>
</evidence>
<feature type="active site" evidence="6">
    <location>
        <position position="78"/>
    </location>
</feature>
<sequence>MQGINVLSLFDGISCGQVALERAGIKVAKYYASEIDKNAIQVTQKNYPNTIQLGDITKWREWNIDWSSIRIVIGGSPCQGFSFAGLQLNFDDPRSKLFFVYAEILEHIKSVNPNVVFLLENVKMKKEYQDVITSYLGVEPIEINSALVSAQNRKRMYWTNIPSITLPKDKGILLKHIVHENADMDYAISGTWARWFKANAEFQLGKKYCSLDANKAITMTARQYASWNGNFVMECLAEYIVPFDKTLQILDKEVKKGKVGYFRQDSQANRVYYIHDKAVTLCGEAGGGAAKMGQYLFGCITPDRINKRQNGQRFSNGNKFYTLTAQDRHGVLVEGYIRKLTPIEGERLQTLPDNYTEGISVPQRYKCLGNGWTADVIVHLLSHADFGQIAKSDYLEIAI</sequence>
<keyword evidence="3 6" id="KW-0808">Transferase</keyword>
<accession>I8RKJ8</accession>
<evidence type="ECO:0000256" key="4">
    <source>
        <dbReference type="ARBA" id="ARBA00022691"/>
    </source>
</evidence>
<name>I8RKJ8_9FIRM</name>
<dbReference type="Gene3D" id="3.90.120.10">
    <property type="entry name" value="DNA Methylase, subunit A, domain 2"/>
    <property type="match status" value="2"/>
</dbReference>
<keyword evidence="5" id="KW-0680">Restriction system</keyword>
<evidence type="ECO:0000256" key="2">
    <source>
        <dbReference type="ARBA" id="ARBA00022603"/>
    </source>
</evidence>
<comment type="caution">
    <text evidence="7">The sequence shown here is derived from an EMBL/GenBank/DDBJ whole genome shotgun (WGS) entry which is preliminary data.</text>
</comment>
<dbReference type="OrthoDB" id="9813719at2"/>
<dbReference type="InterPro" id="IPR050750">
    <property type="entry name" value="C5-MTase"/>
</dbReference>
<dbReference type="GO" id="GO:0032259">
    <property type="term" value="P:methylation"/>
    <property type="evidence" value="ECO:0007669"/>
    <property type="project" value="UniProtKB-KW"/>
</dbReference>